<reference evidence="1 2" key="1">
    <citation type="submission" date="2019-01" db="EMBL/GenBank/DDBJ databases">
        <title>Draft genome sequences of Candidatus Mycoplasma haemohominis SWG34-3 identified from a patient with pyrexia, anemia and liver dysfunction.</title>
        <authorList>
            <person name="Sekizuka T."/>
            <person name="Hattori N."/>
            <person name="Katano H."/>
            <person name="Takuma T."/>
            <person name="Ito T."/>
            <person name="Arai N."/>
            <person name="Yanai R."/>
            <person name="Ishii S."/>
            <person name="Miura Y."/>
            <person name="Tokunaga T."/>
            <person name="Watanabe H."/>
            <person name="Nomura N."/>
            <person name="Eguchi J."/>
            <person name="Arai T."/>
            <person name="Hasegawa H."/>
            <person name="Nakamaki T."/>
            <person name="Wakita T."/>
            <person name="Niki Y."/>
            <person name="Kuroda M."/>
        </authorList>
    </citation>
    <scope>NUCLEOTIDE SEQUENCE [LARGE SCALE GENOMIC DNA]</scope>
    <source>
        <strain evidence="1">SWG34-3</strain>
    </source>
</reference>
<dbReference type="EMBL" id="BIMN01000002">
    <property type="protein sequence ID" value="GCE63479.1"/>
    <property type="molecule type" value="Genomic_DNA"/>
</dbReference>
<comment type="caution">
    <text evidence="1">The sequence shown here is derived from an EMBL/GenBank/DDBJ whole genome shotgun (WGS) entry which is preliminary data.</text>
</comment>
<evidence type="ECO:0000313" key="1">
    <source>
        <dbReference type="EMBL" id="GCE63479.1"/>
    </source>
</evidence>
<proteinExistence type="predicted"/>
<dbReference type="Proteomes" id="UP000324831">
    <property type="component" value="Unassembled WGS sequence"/>
</dbReference>
<dbReference type="RefSeq" id="WP_216083541.1">
    <property type="nucleotide sequence ID" value="NZ_CACTIB010000031.1"/>
</dbReference>
<protein>
    <submittedName>
        <fullName evidence="1">Uncharacterized protein</fullName>
    </submittedName>
</protein>
<name>A0A478FSN6_9MOLU</name>
<organism evidence="1 2">
    <name type="scientific">Candidatus Mycoplasma haematohominis</name>
    <dbReference type="NCBI Taxonomy" id="1494318"/>
    <lineage>
        <taxon>Bacteria</taxon>
        <taxon>Bacillati</taxon>
        <taxon>Mycoplasmatota</taxon>
        <taxon>Mollicutes</taxon>
        <taxon>Mycoplasmataceae</taxon>
        <taxon>Mycoplasma</taxon>
    </lineage>
</organism>
<sequence>MNTFNTCLVGIVGTAVGVAGGYSIFKASSSKEESLSGESLKMVSTIDKLNAKKEEWYLLRDTTEDERAEGSLKDQDTCVVMAKVSDDWYKCPEYKEFNS</sequence>
<accession>A0A478FSN6</accession>
<dbReference type="AlphaFoldDB" id="A0A478FSN6"/>
<gene>
    <name evidence="1" type="ORF">MHSWG343_04760</name>
</gene>
<evidence type="ECO:0000313" key="2">
    <source>
        <dbReference type="Proteomes" id="UP000324831"/>
    </source>
</evidence>